<dbReference type="VEuPathDB" id="FungiDB:HGUI_02124"/>
<dbReference type="InterPro" id="IPR035979">
    <property type="entry name" value="RBD_domain_sf"/>
</dbReference>
<feature type="compositionally biased region" description="Polar residues" evidence="1">
    <location>
        <begin position="47"/>
        <end position="61"/>
    </location>
</feature>
<accession>A0A1L0B278</accession>
<organism evidence="2 3">
    <name type="scientific">Hanseniaspora guilliermondii</name>
    <dbReference type="NCBI Taxonomy" id="56406"/>
    <lineage>
        <taxon>Eukaryota</taxon>
        <taxon>Fungi</taxon>
        <taxon>Dikarya</taxon>
        <taxon>Ascomycota</taxon>
        <taxon>Saccharomycotina</taxon>
        <taxon>Saccharomycetes</taxon>
        <taxon>Saccharomycodales</taxon>
        <taxon>Saccharomycodaceae</taxon>
        <taxon>Hanseniaspora</taxon>
    </lineage>
</organism>
<dbReference type="Gene3D" id="3.30.70.330">
    <property type="match status" value="1"/>
</dbReference>
<name>A0A1L0B278_9ASCO</name>
<evidence type="ECO:0000313" key="2">
    <source>
        <dbReference type="EMBL" id="SGZ39924.1"/>
    </source>
</evidence>
<dbReference type="InterPro" id="IPR012677">
    <property type="entry name" value="Nucleotide-bd_a/b_plait_sf"/>
</dbReference>
<sequence length="399" mass="47016">MTDPMDSITNSIINNINGVNKKVTKYTDYKSRQQSSNRKYTHHNDSRGFNQGYRSQHNTTYNPKYRTGVDFRGLDWANIPKTTQGFPTKTIWRINDSSFNKKVNVSFDEMVRRYSLFVHKLSKNRNGFKNHDDYPLLKRKHLDTQINKILVMVGDDAEDKWEFLSNEFVLDIKTQGDLLEDVLDWKVDIVKSLNNNNETLFSFSNEIYCALVMKLFGAQWNLSNTNMYKSNLSNYEILEGECEGVIGTVTYKDKTLYAVERYNKEMIKNDITKNNIFYKFNSKYKSLNPTKILVLFNMVSLYDLKNEEKFIKIQKSLNDQKSNLLKGALNIIIPRPGIDMIFNDSDEYYKNGLTKVYIEFANVEDSCKAFENLDDWYFQDRKVMLSFYNEIDYYRGIYI</sequence>
<dbReference type="SUPFAM" id="SSF54928">
    <property type="entry name" value="RNA-binding domain, RBD"/>
    <property type="match status" value="1"/>
</dbReference>
<proteinExistence type="predicted"/>
<dbReference type="Proteomes" id="UP000183365">
    <property type="component" value="Unassembled WGS sequence"/>
</dbReference>
<protein>
    <recommendedName>
        <fullName evidence="4">RRM domain-containing protein</fullName>
    </recommendedName>
</protein>
<evidence type="ECO:0008006" key="4">
    <source>
        <dbReference type="Google" id="ProtNLM"/>
    </source>
</evidence>
<reference evidence="3" key="1">
    <citation type="submission" date="2016-11" db="EMBL/GenBank/DDBJ databases">
        <authorList>
            <person name="Guldener U."/>
        </authorList>
    </citation>
    <scope>NUCLEOTIDE SEQUENCE [LARGE SCALE GENOMIC DNA]</scope>
</reference>
<dbReference type="GO" id="GO:0003676">
    <property type="term" value="F:nucleic acid binding"/>
    <property type="evidence" value="ECO:0007669"/>
    <property type="project" value="InterPro"/>
</dbReference>
<evidence type="ECO:0000313" key="3">
    <source>
        <dbReference type="Proteomes" id="UP000183365"/>
    </source>
</evidence>
<gene>
    <name evidence="2" type="ORF">HGUI_02124</name>
</gene>
<evidence type="ECO:0000256" key="1">
    <source>
        <dbReference type="SAM" id="MobiDB-lite"/>
    </source>
</evidence>
<dbReference type="OrthoDB" id="3971561at2759"/>
<keyword evidence="3" id="KW-1185">Reference proteome</keyword>
<dbReference type="AlphaFoldDB" id="A0A1L0B278"/>
<feature type="region of interest" description="Disordered" evidence="1">
    <location>
        <begin position="30"/>
        <end position="61"/>
    </location>
</feature>
<dbReference type="EMBL" id="FQNF01000034">
    <property type="protein sequence ID" value="SGZ39924.1"/>
    <property type="molecule type" value="Genomic_DNA"/>
</dbReference>